<reference evidence="1 2" key="1">
    <citation type="submission" date="2020-05" db="EMBL/GenBank/DDBJ databases">
        <title>Horizontal transmission and recombination maintain forever young bacterial symbiont genomes.</title>
        <authorList>
            <person name="Russell S.L."/>
            <person name="Pepper-Tunick E."/>
            <person name="Svedberg J."/>
            <person name="Byrne A."/>
            <person name="Ruelas Castillo J."/>
            <person name="Vollmers C."/>
            <person name="Beinart R.A."/>
            <person name="Corbett-Detig R."/>
        </authorList>
    </citation>
    <scope>NUCLEOTIDE SEQUENCE [LARGE SCALE GENOMIC DNA]</scope>
    <source>
        <strain evidence="1">4727-3</strain>
    </source>
</reference>
<evidence type="ECO:0000313" key="1">
    <source>
        <dbReference type="EMBL" id="NYT47644.1"/>
    </source>
</evidence>
<dbReference type="EMBL" id="JACCHS010000199">
    <property type="protein sequence ID" value="NYT47644.1"/>
    <property type="molecule type" value="Genomic_DNA"/>
</dbReference>
<proteinExistence type="predicted"/>
<accession>A0A7Z0MQ50</accession>
<dbReference type="Proteomes" id="UP000537890">
    <property type="component" value="Unassembled WGS sequence"/>
</dbReference>
<protein>
    <submittedName>
        <fullName evidence="1">Uncharacterized protein</fullName>
    </submittedName>
</protein>
<evidence type="ECO:0000313" key="2">
    <source>
        <dbReference type="Proteomes" id="UP000537890"/>
    </source>
</evidence>
<name>A0A7Z0MQ50_9GAMM</name>
<sequence>MTHGYRASPSSAVDRGFIGGVMVSVPSSAVDRGFIGGVMVIVLASSAVDRGSSVA</sequence>
<gene>
    <name evidence="1" type="ORF">H0A75_08950</name>
</gene>
<comment type="caution">
    <text evidence="1">The sequence shown here is derived from an EMBL/GenBank/DDBJ whole genome shotgun (WGS) entry which is preliminary data.</text>
</comment>
<organism evidence="1 2">
    <name type="scientific">Candidatus Methanofishera endochildressiae</name>
    <dbReference type="NCBI Taxonomy" id="2738884"/>
    <lineage>
        <taxon>Bacteria</taxon>
        <taxon>Pseudomonadati</taxon>
        <taxon>Pseudomonadota</taxon>
        <taxon>Gammaproteobacteria</taxon>
        <taxon>Candidatus Methanofishera</taxon>
    </lineage>
</organism>
<dbReference type="AlphaFoldDB" id="A0A7Z0MQ50"/>